<dbReference type="GO" id="GO:0006886">
    <property type="term" value="P:intracellular protein transport"/>
    <property type="evidence" value="ECO:0007669"/>
    <property type="project" value="InterPro"/>
</dbReference>
<gene>
    <name evidence="10" type="ORF">B5V51_5479</name>
</gene>
<dbReference type="GO" id="GO:0006890">
    <property type="term" value="P:retrograde vesicle-mediated transport, Golgi to endoplasmic reticulum"/>
    <property type="evidence" value="ECO:0007669"/>
    <property type="project" value="TreeGrafter"/>
</dbReference>
<evidence type="ECO:0000256" key="2">
    <source>
        <dbReference type="ARBA" id="ARBA00005831"/>
    </source>
</evidence>
<dbReference type="STRING" id="7102.A0A2A4J8X1"/>
<comment type="subcellular location">
    <subcellularLocation>
        <location evidence="1">Golgi apparatus membrane</location>
        <topology evidence="1">Peripheral membrane protein</topology>
    </subcellularLocation>
</comment>
<evidence type="ECO:0000256" key="9">
    <source>
        <dbReference type="SAM" id="Coils"/>
    </source>
</evidence>
<dbReference type="EMBL" id="NWSH01002479">
    <property type="protein sequence ID" value="PCG68216.1"/>
    <property type="molecule type" value="Genomic_DNA"/>
</dbReference>
<organism evidence="10">
    <name type="scientific">Heliothis virescens</name>
    <name type="common">Tobacco budworm moth</name>
    <dbReference type="NCBI Taxonomy" id="7102"/>
    <lineage>
        <taxon>Eukaryota</taxon>
        <taxon>Metazoa</taxon>
        <taxon>Ecdysozoa</taxon>
        <taxon>Arthropoda</taxon>
        <taxon>Hexapoda</taxon>
        <taxon>Insecta</taxon>
        <taxon>Pterygota</taxon>
        <taxon>Neoptera</taxon>
        <taxon>Endopterygota</taxon>
        <taxon>Lepidoptera</taxon>
        <taxon>Glossata</taxon>
        <taxon>Ditrysia</taxon>
        <taxon>Noctuoidea</taxon>
        <taxon>Noctuidae</taxon>
        <taxon>Heliothinae</taxon>
        <taxon>Heliothis</taxon>
    </lineage>
</organism>
<protein>
    <recommendedName>
        <fullName evidence="3">Conserved oligomeric Golgi complex subunit 7</fullName>
    </recommendedName>
    <alternativeName>
        <fullName evidence="8">Component of oligomeric Golgi complex 7</fullName>
    </alternativeName>
</protein>
<evidence type="ECO:0000256" key="3">
    <source>
        <dbReference type="ARBA" id="ARBA00020984"/>
    </source>
</evidence>
<dbReference type="InterPro" id="IPR019335">
    <property type="entry name" value="COG7"/>
</dbReference>
<dbReference type="PANTHER" id="PTHR21443:SF0">
    <property type="entry name" value="CONSERVED OLIGOMERIC GOLGI COMPLEX SUBUNIT 7"/>
    <property type="match status" value="1"/>
</dbReference>
<evidence type="ECO:0000256" key="1">
    <source>
        <dbReference type="ARBA" id="ARBA00004395"/>
    </source>
</evidence>
<dbReference type="Pfam" id="PF10191">
    <property type="entry name" value="COG7"/>
    <property type="match status" value="2"/>
</dbReference>
<evidence type="ECO:0000256" key="7">
    <source>
        <dbReference type="ARBA" id="ARBA00023136"/>
    </source>
</evidence>
<dbReference type="AlphaFoldDB" id="A0A2A4J8X1"/>
<keyword evidence="4" id="KW-0813">Transport</keyword>
<dbReference type="PANTHER" id="PTHR21443">
    <property type="entry name" value="CONSERVED OLIGOMERIC GOLGI COMPLEX COMPONENT 7"/>
    <property type="match status" value="1"/>
</dbReference>
<dbReference type="GO" id="GO:0000139">
    <property type="term" value="C:Golgi membrane"/>
    <property type="evidence" value="ECO:0007669"/>
    <property type="project" value="UniProtKB-SubCell"/>
</dbReference>
<name>A0A2A4J8X1_HELVI</name>
<comment type="similarity">
    <text evidence="2">Belongs to the COG7 family.</text>
</comment>
<comment type="caution">
    <text evidence="10">The sequence shown here is derived from an EMBL/GenBank/DDBJ whole genome shotgun (WGS) entry which is preliminary data.</text>
</comment>
<keyword evidence="5" id="KW-0653">Protein transport</keyword>
<dbReference type="GO" id="GO:0007030">
    <property type="term" value="P:Golgi organization"/>
    <property type="evidence" value="ECO:0007669"/>
    <property type="project" value="TreeGrafter"/>
</dbReference>
<evidence type="ECO:0000256" key="4">
    <source>
        <dbReference type="ARBA" id="ARBA00022448"/>
    </source>
</evidence>
<evidence type="ECO:0000256" key="8">
    <source>
        <dbReference type="ARBA" id="ARBA00031345"/>
    </source>
</evidence>
<keyword evidence="9" id="KW-0175">Coiled coil</keyword>
<reference evidence="10" key="1">
    <citation type="submission" date="2017-09" db="EMBL/GenBank/DDBJ databases">
        <title>Contemporary evolution of a Lepidopteran species, Heliothis virescens, in response to modern agricultural practices.</title>
        <authorList>
            <person name="Fritz M.L."/>
            <person name="Deyonke A.M."/>
            <person name="Papanicolaou A."/>
            <person name="Micinski S."/>
            <person name="Westbrook J."/>
            <person name="Gould F."/>
        </authorList>
    </citation>
    <scope>NUCLEOTIDE SEQUENCE [LARGE SCALE GENOMIC DNA]</scope>
    <source>
        <strain evidence="10">HvINT-</strain>
        <tissue evidence="10">Whole body</tissue>
    </source>
</reference>
<accession>A0A2A4J8X1</accession>
<feature type="coiled-coil region" evidence="9">
    <location>
        <begin position="99"/>
        <end position="139"/>
    </location>
</feature>
<sequence length="761" mass="84837">MLPSHLQIVTSIPRILQDASALQLEGAILQQKLLSLEQKVESVEEQTGHSIVSLQKIDQLKSRLETAASALREADKWAALATSLEDILESGVPTQGEKLAELSEQVAAMTASLEVLSEAPDYENKRLQLETLYNRLEAAISPPLIEALTQMDAERTATYVSLFSGMGRAVSVCRCWRRAAAARLASSWRRLDAHTLAALTRMLATEAGRQVDWLINVLKSETPLAELIRLYTDLLLSLDPPPIKVVSANLKLCSSPEEGILLLTDLRNDVEDFITCIEGVIDAPRQNKETLQPSILREFGRVAYAPLRELLPKYTELQTQLLLNYLDDPQLKQRTATYVSLFSGMGRAVSVCRCWRRAAAARLASSWRRLDAHTLAALTRMLATEAGRQVDWLINVLKSETPLAELIRLYTDLLLSLDPPPIKVVSANLKLCSSPEEGILLLTDLRNDVEDFITCIEGVIDAPRQNKETLQPSILREFGRVAYAPLRELLPKYTELQTQLLLNYLDDPQLKQEDLLELSRAILTVSERCEGWLSTAHSRAKKIAGDAMYPFYMPAVETAAANVLETLAKMKVEEETKDPSPLHDLPTLLLEAEVRQRLPSYRAEPPASAAVLRRSAEQLRGLARAVLRNPVDVQLEKIPQLSVWNNNDALSTDLPDFALSPQEYITEIGQYLMTLPQHLELHLSEKQAPLQFLSDVCTHTCEVYAEKILNIRNMDPLGTKRCLNDIVYLSSVVEDLGSTITPSLRNLEKSLRAATPSASNE</sequence>
<dbReference type="GO" id="GO:0017119">
    <property type="term" value="C:Golgi transport complex"/>
    <property type="evidence" value="ECO:0007669"/>
    <property type="project" value="InterPro"/>
</dbReference>
<proteinExistence type="inferred from homology"/>
<keyword evidence="7" id="KW-0472">Membrane</keyword>
<evidence type="ECO:0000256" key="5">
    <source>
        <dbReference type="ARBA" id="ARBA00022927"/>
    </source>
</evidence>
<keyword evidence="6" id="KW-0333">Golgi apparatus</keyword>
<evidence type="ECO:0000256" key="6">
    <source>
        <dbReference type="ARBA" id="ARBA00023034"/>
    </source>
</evidence>
<evidence type="ECO:0000313" key="10">
    <source>
        <dbReference type="EMBL" id="PCG68216.1"/>
    </source>
</evidence>